<evidence type="ECO:0000313" key="5">
    <source>
        <dbReference type="Proteomes" id="UP000057181"/>
    </source>
</evidence>
<dbReference type="PANTHER" id="PTHR15160:SF1">
    <property type="entry name" value="VON HIPPEL-LINDAU DISEASE TUMOR SUPPRESSOR"/>
    <property type="match status" value="1"/>
</dbReference>
<dbReference type="EMBL" id="CP013254">
    <property type="protein sequence ID" value="ALU39839.1"/>
    <property type="molecule type" value="Genomic_DNA"/>
</dbReference>
<accession>A0A0U3HWN3</accession>
<dbReference type="EMBL" id="BJZR01000067">
    <property type="protein sequence ID" value="GEO92878.1"/>
    <property type="molecule type" value="Genomic_DNA"/>
</dbReference>
<dbReference type="Gene3D" id="3.10.690.10">
    <property type="entry name" value="Bifunctional nuclease domain"/>
    <property type="match status" value="1"/>
</dbReference>
<evidence type="ECO:0000259" key="2">
    <source>
        <dbReference type="PROSITE" id="PS51658"/>
    </source>
</evidence>
<dbReference type="AlphaFoldDB" id="A0A0U3HWN3"/>
<feature type="region of interest" description="Disordered" evidence="1">
    <location>
        <begin position="139"/>
        <end position="174"/>
    </location>
</feature>
<gene>
    <name evidence="3" type="ORF">AS188_08865</name>
    <name evidence="4" type="ORF">KFL01_21840</name>
</gene>
<dbReference type="PANTHER" id="PTHR15160">
    <property type="entry name" value="VON HIPPEL-LINDAU PROTEIN"/>
    <property type="match status" value="1"/>
</dbReference>
<dbReference type="GO" id="GO:0004518">
    <property type="term" value="F:nuclease activity"/>
    <property type="evidence" value="ECO:0007669"/>
    <property type="project" value="InterPro"/>
</dbReference>
<evidence type="ECO:0000313" key="3">
    <source>
        <dbReference type="EMBL" id="ALU39839.1"/>
    </source>
</evidence>
<feature type="domain" description="BFN" evidence="2">
    <location>
        <begin position="5"/>
        <end position="133"/>
    </location>
</feature>
<dbReference type="InterPro" id="IPR003729">
    <property type="entry name" value="Bi_nuclease_dom"/>
</dbReference>
<keyword evidence="6" id="KW-1185">Reference proteome</keyword>
<dbReference type="Pfam" id="PF02577">
    <property type="entry name" value="BFN_dom"/>
    <property type="match status" value="1"/>
</dbReference>
<dbReference type="OrthoDB" id="9788698at2"/>
<organism evidence="3 5">
    <name type="scientific">Kocuria flava</name>
    <dbReference type="NCBI Taxonomy" id="446860"/>
    <lineage>
        <taxon>Bacteria</taxon>
        <taxon>Bacillati</taxon>
        <taxon>Actinomycetota</taxon>
        <taxon>Actinomycetes</taxon>
        <taxon>Micrococcales</taxon>
        <taxon>Micrococcaceae</taxon>
        <taxon>Kocuria</taxon>
    </lineage>
</organism>
<reference evidence="4 6" key="2">
    <citation type="submission" date="2019-07" db="EMBL/GenBank/DDBJ databases">
        <title>Whole genome shotgun sequence of Kocuria flava NBRC 107626.</title>
        <authorList>
            <person name="Hosoyama A."/>
            <person name="Uohara A."/>
            <person name="Ohji S."/>
            <person name="Ichikawa N."/>
        </authorList>
    </citation>
    <scope>NUCLEOTIDE SEQUENCE [LARGE SCALE GENOMIC DNA]</scope>
    <source>
        <strain evidence="4 6">NBRC 107626</strain>
    </source>
</reference>
<feature type="compositionally biased region" description="Basic and acidic residues" evidence="1">
    <location>
        <begin position="139"/>
        <end position="148"/>
    </location>
</feature>
<evidence type="ECO:0000256" key="1">
    <source>
        <dbReference type="SAM" id="MobiDB-lite"/>
    </source>
</evidence>
<dbReference type="SUPFAM" id="SSF103256">
    <property type="entry name" value="Hypothetical protein TM0160"/>
    <property type="match status" value="1"/>
</dbReference>
<dbReference type="PROSITE" id="PS51658">
    <property type="entry name" value="BFN"/>
    <property type="match status" value="1"/>
</dbReference>
<dbReference type="InterPro" id="IPR036104">
    <property type="entry name" value="BFN_sf"/>
</dbReference>
<protein>
    <recommendedName>
        <fullName evidence="2">BFN domain-containing protein</fullName>
    </recommendedName>
</protein>
<evidence type="ECO:0000313" key="6">
    <source>
        <dbReference type="Proteomes" id="UP000321155"/>
    </source>
</evidence>
<dbReference type="KEGG" id="kfv:AS188_08865"/>
<reference evidence="3 5" key="1">
    <citation type="submission" date="2015-11" db="EMBL/GenBank/DDBJ databases">
        <title>Complete Genome Sequence of Kocuria flava strain HO-9041.</title>
        <authorList>
            <person name="Zhou M."/>
            <person name="Dai J."/>
        </authorList>
    </citation>
    <scope>NUCLEOTIDE SEQUENCE [LARGE SCALE GENOMIC DNA]</scope>
    <source>
        <strain evidence="3 5">HO-9041</strain>
    </source>
</reference>
<proteinExistence type="predicted"/>
<name>A0A0U3HWN3_9MICC</name>
<sequence>MAVHQVLMEIAGVRMDVPSAQPVVVLREVEGGRHLPIWIGTNEATSIVFAVQGIDPPRPLTHDLVLSVATAFGRTLTRVRIHTVDEGVFHAALEFSDGTVVDSRASDAIALAARTDCPILCTETVLDEAGLVMSADGELREPEHRDGGGGEQVPPETQVQQFRDFLDNVDPEDF</sequence>
<dbReference type="STRING" id="446860.AS188_08865"/>
<dbReference type="RefSeq" id="WP_058858547.1">
    <property type="nucleotide sequence ID" value="NZ_BJZR01000067.1"/>
</dbReference>
<dbReference type="Proteomes" id="UP000321155">
    <property type="component" value="Unassembled WGS sequence"/>
</dbReference>
<dbReference type="Proteomes" id="UP000057181">
    <property type="component" value="Chromosome"/>
</dbReference>
<evidence type="ECO:0000313" key="4">
    <source>
        <dbReference type="EMBL" id="GEO92878.1"/>
    </source>
</evidence>